<gene>
    <name evidence="2" type="ORF">GJ744_003410</name>
</gene>
<proteinExistence type="predicted"/>
<evidence type="ECO:0008006" key="4">
    <source>
        <dbReference type="Google" id="ProtNLM"/>
    </source>
</evidence>
<dbReference type="EMBL" id="JAACFV010000168">
    <property type="protein sequence ID" value="KAF7503632.1"/>
    <property type="molecule type" value="Genomic_DNA"/>
</dbReference>
<dbReference type="OrthoDB" id="3764165at2759"/>
<keyword evidence="1" id="KW-0732">Signal</keyword>
<evidence type="ECO:0000313" key="2">
    <source>
        <dbReference type="EMBL" id="KAF7503632.1"/>
    </source>
</evidence>
<name>A0A8H7AAL1_9EURO</name>
<dbReference type="Proteomes" id="UP000606974">
    <property type="component" value="Unassembled WGS sequence"/>
</dbReference>
<feature type="signal peptide" evidence="1">
    <location>
        <begin position="1"/>
        <end position="17"/>
    </location>
</feature>
<evidence type="ECO:0000256" key="1">
    <source>
        <dbReference type="SAM" id="SignalP"/>
    </source>
</evidence>
<dbReference type="AlphaFoldDB" id="A0A8H7AAL1"/>
<keyword evidence="3" id="KW-1185">Reference proteome</keyword>
<accession>A0A8H7AAL1</accession>
<organism evidence="2 3">
    <name type="scientific">Endocarpon pusillum</name>
    <dbReference type="NCBI Taxonomy" id="364733"/>
    <lineage>
        <taxon>Eukaryota</taxon>
        <taxon>Fungi</taxon>
        <taxon>Dikarya</taxon>
        <taxon>Ascomycota</taxon>
        <taxon>Pezizomycotina</taxon>
        <taxon>Eurotiomycetes</taxon>
        <taxon>Chaetothyriomycetidae</taxon>
        <taxon>Verrucariales</taxon>
        <taxon>Verrucariaceae</taxon>
        <taxon>Endocarpon</taxon>
    </lineage>
</organism>
<protein>
    <recommendedName>
        <fullName evidence="4">Chitosanase</fullName>
    </recommendedName>
</protein>
<feature type="chain" id="PRO_5034401491" description="Chitosanase" evidence="1">
    <location>
        <begin position="18"/>
        <end position="369"/>
    </location>
</feature>
<comment type="caution">
    <text evidence="2">The sequence shown here is derived from an EMBL/GenBank/DDBJ whole genome shotgun (WGS) entry which is preliminary data.</text>
</comment>
<sequence length="369" mass="40021">MKSIVTLLLSLYSLGLAAPAPASSAGSLELKDIFDRAVGDKCKAPEGSGDCRKTGNCKGISYPTNLCPKDPNDVQCCVEIKCKAPHGDSYCRSVKNSGCSGGSFKTGFCPGSTDIQCCVINISPPPSPKPSPTPAPDPNAWPNCQKTLSCTFAQIASSSMAARLNYVQYMQSNFFGRLNAGNQYRAIEGVITFFNRNNLGPPESWVSYVDAGIVEGIQRGGAIALGMSSNTGGNPGAEIWATFLRGMRDGKLGSRGDHDEAWSKGEQASTDYGVQRADEKFQRSARERNWFWTTQLFRVMMRHRTTSLILLPDNFVNWLTDVTNTKPGDCMSETGWFFAGQLDGVPNLSDLKEASQIIQKLVICFSKNS</sequence>
<evidence type="ECO:0000313" key="3">
    <source>
        <dbReference type="Proteomes" id="UP000606974"/>
    </source>
</evidence>
<reference evidence="2" key="1">
    <citation type="submission" date="2020-02" db="EMBL/GenBank/DDBJ databases">
        <authorList>
            <person name="Palmer J.M."/>
        </authorList>
    </citation>
    <scope>NUCLEOTIDE SEQUENCE</scope>
    <source>
        <strain evidence="2">EPUS1.4</strain>
        <tissue evidence="2">Thallus</tissue>
    </source>
</reference>